<dbReference type="KEGG" id="vie:OL234_10850"/>
<gene>
    <name evidence="2" type="ORF">OL234_10850</name>
</gene>
<dbReference type="EMBL" id="CP110235">
    <property type="protein sequence ID" value="WEG74442.1"/>
    <property type="molecule type" value="Genomic_DNA"/>
</dbReference>
<keyword evidence="1" id="KW-0812">Transmembrane</keyword>
<sequence>MTKEETVSLTVHLQEKEYLYYLLYSKYKIISFISGCFFIIIMVYLFILTDLSGIFTFLLSIGATLGFFTIVSIASHLSFKKNI</sequence>
<feature type="transmembrane region" description="Helical" evidence="1">
    <location>
        <begin position="54"/>
        <end position="79"/>
    </location>
</feature>
<proteinExistence type="predicted"/>
<evidence type="ECO:0000313" key="3">
    <source>
        <dbReference type="Proteomes" id="UP001179647"/>
    </source>
</evidence>
<evidence type="ECO:0000313" key="2">
    <source>
        <dbReference type="EMBL" id="WEG74442.1"/>
    </source>
</evidence>
<dbReference type="AlphaFoldDB" id="A0AAF0CX02"/>
<geneLocation type="plasmid" evidence="2 3">
    <name>unnamed3</name>
</geneLocation>
<accession>A0AAF0CX02</accession>
<dbReference type="RefSeq" id="WP_275470238.1">
    <property type="nucleotide sequence ID" value="NZ_CP110235.1"/>
</dbReference>
<name>A0AAF0CX02_9ENTE</name>
<keyword evidence="1" id="KW-1133">Transmembrane helix</keyword>
<keyword evidence="2" id="KW-0614">Plasmid</keyword>
<dbReference type="Proteomes" id="UP001179647">
    <property type="component" value="Plasmid unnamed3"/>
</dbReference>
<reference evidence="2" key="1">
    <citation type="submission" date="2022-10" db="EMBL/GenBank/DDBJ databases">
        <title>Vagococcus sp. isolated from poultry meat.</title>
        <authorList>
            <person name="Johansson P."/>
            <person name="Bjorkroth J."/>
        </authorList>
    </citation>
    <scope>NUCLEOTIDE SEQUENCE</scope>
    <source>
        <strain evidence="2">STAA11</strain>
        <plasmid evidence="2">unnamed3</plasmid>
    </source>
</reference>
<evidence type="ECO:0000256" key="1">
    <source>
        <dbReference type="SAM" id="Phobius"/>
    </source>
</evidence>
<keyword evidence="3" id="KW-1185">Reference proteome</keyword>
<feature type="transmembrane region" description="Helical" evidence="1">
    <location>
        <begin position="29"/>
        <end position="48"/>
    </location>
</feature>
<keyword evidence="1" id="KW-0472">Membrane</keyword>
<protein>
    <submittedName>
        <fullName evidence="2">Uncharacterized protein</fullName>
    </submittedName>
</protein>
<organism evidence="2 3">
    <name type="scientific">Vagococcus intermedius</name>
    <dbReference type="NCBI Taxonomy" id="2991418"/>
    <lineage>
        <taxon>Bacteria</taxon>
        <taxon>Bacillati</taxon>
        <taxon>Bacillota</taxon>
        <taxon>Bacilli</taxon>
        <taxon>Lactobacillales</taxon>
        <taxon>Enterococcaceae</taxon>
        <taxon>Vagococcus</taxon>
    </lineage>
</organism>